<evidence type="ECO:0000313" key="2">
    <source>
        <dbReference type="Proteomes" id="UP001242811"/>
    </source>
</evidence>
<accession>A0ABU0L0J4</accession>
<name>A0ABU0L0J4_9BACL</name>
<dbReference type="EMBL" id="JAUSWA010000020">
    <property type="protein sequence ID" value="MDQ0495199.1"/>
    <property type="molecule type" value="Genomic_DNA"/>
</dbReference>
<protein>
    <submittedName>
        <fullName evidence="1">Uncharacterized protein</fullName>
    </submittedName>
</protein>
<reference evidence="1 2" key="1">
    <citation type="submission" date="2023-07" db="EMBL/GenBank/DDBJ databases">
        <title>Genomic Encyclopedia of Type Strains, Phase IV (KMG-IV): sequencing the most valuable type-strain genomes for metagenomic binning, comparative biology and taxonomic classification.</title>
        <authorList>
            <person name="Goeker M."/>
        </authorList>
    </citation>
    <scope>NUCLEOTIDE SEQUENCE [LARGE SCALE GENOMIC DNA]</scope>
    <source>
        <strain evidence="1 2">DSM 14914</strain>
    </source>
</reference>
<gene>
    <name evidence="1" type="ORF">QOZ95_003377</name>
</gene>
<comment type="caution">
    <text evidence="1">The sequence shown here is derived from an EMBL/GenBank/DDBJ whole genome shotgun (WGS) entry which is preliminary data.</text>
</comment>
<evidence type="ECO:0000313" key="1">
    <source>
        <dbReference type="EMBL" id="MDQ0495199.1"/>
    </source>
</evidence>
<dbReference type="Proteomes" id="UP001242811">
    <property type="component" value="Unassembled WGS sequence"/>
</dbReference>
<organism evidence="1 2">
    <name type="scientific">Paenibacillus brasilensis</name>
    <dbReference type="NCBI Taxonomy" id="128574"/>
    <lineage>
        <taxon>Bacteria</taxon>
        <taxon>Bacillati</taxon>
        <taxon>Bacillota</taxon>
        <taxon>Bacilli</taxon>
        <taxon>Bacillales</taxon>
        <taxon>Paenibacillaceae</taxon>
        <taxon>Paenibacillus</taxon>
    </lineage>
</organism>
<sequence>MLAEQKTLASLKSFVQEAAGRMTAIYYKSNVSRQSSTVDKMITIIEQNYQ</sequence>
<keyword evidence="2" id="KW-1185">Reference proteome</keyword>
<proteinExistence type="predicted"/>